<sequence length="123" mass="13796">MHIRVMREPSINDTTLGSLFIEDHWQCHTLEDVIRPTGEKVRSKTAIPPGCYRIILTMSNRFKKIMPEVLNVPMFTGIRIHSGNTAKDTAGCLLVGQTRSVETRSIGRSRAAYTALMLKLRAA</sequence>
<dbReference type="InterPro" id="IPR043732">
    <property type="entry name" value="DUF5675"/>
</dbReference>
<dbReference type="AlphaFoldDB" id="A0A383E238"/>
<feature type="non-terminal residue" evidence="2">
    <location>
        <position position="123"/>
    </location>
</feature>
<protein>
    <recommendedName>
        <fullName evidence="1">DUF5675 domain-containing protein</fullName>
    </recommendedName>
</protein>
<name>A0A383E238_9ZZZZ</name>
<gene>
    <name evidence="2" type="ORF">METZ01_LOCUS503488</name>
</gene>
<dbReference type="EMBL" id="UINC01222035">
    <property type="protein sequence ID" value="SVE50634.1"/>
    <property type="molecule type" value="Genomic_DNA"/>
</dbReference>
<dbReference type="Pfam" id="PF18925">
    <property type="entry name" value="DUF5675"/>
    <property type="match status" value="1"/>
</dbReference>
<reference evidence="2" key="1">
    <citation type="submission" date="2018-05" db="EMBL/GenBank/DDBJ databases">
        <authorList>
            <person name="Lanie J.A."/>
            <person name="Ng W.-L."/>
            <person name="Kazmierczak K.M."/>
            <person name="Andrzejewski T.M."/>
            <person name="Davidsen T.M."/>
            <person name="Wayne K.J."/>
            <person name="Tettelin H."/>
            <person name="Glass J.I."/>
            <person name="Rusch D."/>
            <person name="Podicherti R."/>
            <person name="Tsui H.-C.T."/>
            <person name="Winkler M.E."/>
        </authorList>
    </citation>
    <scope>NUCLEOTIDE SEQUENCE</scope>
</reference>
<feature type="domain" description="DUF5675" evidence="1">
    <location>
        <begin position="5"/>
        <end position="120"/>
    </location>
</feature>
<evidence type="ECO:0000259" key="1">
    <source>
        <dbReference type="Pfam" id="PF18925"/>
    </source>
</evidence>
<organism evidence="2">
    <name type="scientific">marine metagenome</name>
    <dbReference type="NCBI Taxonomy" id="408172"/>
    <lineage>
        <taxon>unclassified sequences</taxon>
        <taxon>metagenomes</taxon>
        <taxon>ecological metagenomes</taxon>
    </lineage>
</organism>
<accession>A0A383E238</accession>
<evidence type="ECO:0000313" key="2">
    <source>
        <dbReference type="EMBL" id="SVE50634.1"/>
    </source>
</evidence>
<proteinExistence type="predicted"/>